<dbReference type="InterPro" id="IPR035426">
    <property type="entry name" value="Gemin2/Brr1"/>
</dbReference>
<evidence type="ECO:0000256" key="1">
    <source>
        <dbReference type="ARBA" id="ARBA00025758"/>
    </source>
</evidence>
<dbReference type="AlphaFoldDB" id="A0A8S1PKV5"/>
<evidence type="ECO:0000313" key="3">
    <source>
        <dbReference type="Proteomes" id="UP000692954"/>
    </source>
</evidence>
<name>A0A8S1PKV5_9CILI</name>
<dbReference type="GO" id="GO:0005634">
    <property type="term" value="C:nucleus"/>
    <property type="evidence" value="ECO:0007669"/>
    <property type="project" value="TreeGrafter"/>
</dbReference>
<evidence type="ECO:0008006" key="4">
    <source>
        <dbReference type="Google" id="ProtNLM"/>
    </source>
</evidence>
<sequence>MSEEFISDEDSQSYNSEQPVFDIDQMSVNSENQQAIQYLQRVRDEAKQAPKCTYFEEGQDFQVKPTDPKYLIQPKGVRLNGKWSMNPLWQQDVIQQYYNFKQNIDQFRKLDQKSYQLLNFNLEQEEKIKSSLKKKCQFKEVSKDLTPTLFTFHVLDYQMASKIVKWLSLTQKCNYNQCLWIYCALTQLEDPLCSDTLANINKVLQNCYFVENGMTSVLITIIQLIFKQNYAD</sequence>
<comment type="caution">
    <text evidence="2">The sequence shown here is derived from an EMBL/GenBank/DDBJ whole genome shotgun (WGS) entry which is preliminary data.</text>
</comment>
<accession>A0A8S1PKV5</accession>
<reference evidence="2" key="1">
    <citation type="submission" date="2021-01" db="EMBL/GenBank/DDBJ databases">
        <authorList>
            <consortium name="Genoscope - CEA"/>
            <person name="William W."/>
        </authorList>
    </citation>
    <scope>NUCLEOTIDE SEQUENCE</scope>
</reference>
<dbReference type="PANTHER" id="PTHR12794">
    <property type="entry name" value="GEMIN2"/>
    <property type="match status" value="1"/>
</dbReference>
<organism evidence="2 3">
    <name type="scientific">Paramecium sonneborni</name>
    <dbReference type="NCBI Taxonomy" id="65129"/>
    <lineage>
        <taxon>Eukaryota</taxon>
        <taxon>Sar</taxon>
        <taxon>Alveolata</taxon>
        <taxon>Ciliophora</taxon>
        <taxon>Intramacronucleata</taxon>
        <taxon>Oligohymenophorea</taxon>
        <taxon>Peniculida</taxon>
        <taxon>Parameciidae</taxon>
        <taxon>Paramecium</taxon>
    </lineage>
</organism>
<proteinExistence type="inferred from homology"/>
<dbReference type="GO" id="GO:0000387">
    <property type="term" value="P:spliceosomal snRNP assembly"/>
    <property type="evidence" value="ECO:0007669"/>
    <property type="project" value="InterPro"/>
</dbReference>
<dbReference type="Pfam" id="PF04938">
    <property type="entry name" value="SIP1"/>
    <property type="match status" value="1"/>
</dbReference>
<protein>
    <recommendedName>
        <fullName evidence="4">Gem-associated protein 2</fullName>
    </recommendedName>
</protein>
<evidence type="ECO:0000313" key="2">
    <source>
        <dbReference type="EMBL" id="CAD8103910.1"/>
    </source>
</evidence>
<dbReference type="EMBL" id="CAJJDN010000081">
    <property type="protein sequence ID" value="CAD8103910.1"/>
    <property type="molecule type" value="Genomic_DNA"/>
</dbReference>
<keyword evidence="3" id="KW-1185">Reference proteome</keyword>
<gene>
    <name evidence="2" type="ORF">PSON_ATCC_30995.1.T0810080</name>
</gene>
<dbReference type="PANTHER" id="PTHR12794:SF0">
    <property type="entry name" value="GEM-ASSOCIATED PROTEIN 2"/>
    <property type="match status" value="1"/>
</dbReference>
<dbReference type="Proteomes" id="UP000692954">
    <property type="component" value="Unassembled WGS sequence"/>
</dbReference>
<dbReference type="GO" id="GO:0032797">
    <property type="term" value="C:SMN complex"/>
    <property type="evidence" value="ECO:0007669"/>
    <property type="project" value="TreeGrafter"/>
</dbReference>
<comment type="similarity">
    <text evidence="1">Belongs to the gemin-2 family.</text>
</comment>
<dbReference type="OrthoDB" id="10415978at2759"/>